<proteinExistence type="predicted"/>
<evidence type="ECO:0000313" key="3">
    <source>
        <dbReference type="EMBL" id="QIA88574.1"/>
    </source>
</evidence>
<evidence type="ECO:0000313" key="4">
    <source>
        <dbReference type="Proteomes" id="UP000464749"/>
    </source>
</evidence>
<feature type="domain" description="DUF8033" evidence="1">
    <location>
        <begin position="32"/>
        <end position="93"/>
    </location>
</feature>
<dbReference type="EMBL" id="CP040855">
    <property type="protein sequence ID" value="QIA88573.1"/>
    <property type="molecule type" value="Genomic_DNA"/>
</dbReference>
<dbReference type="AlphaFoldDB" id="A0A9X7TB62"/>
<gene>
    <name evidence="2" type="ORF">FEE39_10040</name>
    <name evidence="3" type="ORF">FEE39_10045</name>
</gene>
<evidence type="ECO:0000259" key="1">
    <source>
        <dbReference type="Pfam" id="PF26096"/>
    </source>
</evidence>
<sequence>MKKVQIRMDLGKLAELKKAYNWSNKQDLDHCDRKSFYNKAYKAYDESKRYVALFSYNTLICVYDSKKNVLHVDRYYINYSATTRRHQASFFNDLFPQEASFSVYDRLRDE</sequence>
<reference evidence="2 4" key="1">
    <citation type="submission" date="2019-06" db="EMBL/GenBank/DDBJ databases">
        <title>Whole genome sequencing of Lactobacillus johnsonii strain G2A.</title>
        <authorList>
            <person name="Conlan S."/>
            <person name="Thomas P.J."/>
            <person name="Mullikin J."/>
            <person name="Singer J."/>
            <person name="Weaver C."/>
            <person name="Segre J.A."/>
        </authorList>
    </citation>
    <scope>NUCLEOTIDE SEQUENCE [LARGE SCALE GENOMIC DNA]</scope>
    <source>
        <strain evidence="2 4">G2A</strain>
        <plasmid evidence="2 4">unnamed1</plasmid>
    </source>
</reference>
<geneLocation type="plasmid" evidence="2 4">
    <name>unnamed1</name>
</geneLocation>
<protein>
    <recommendedName>
        <fullName evidence="1">DUF8033 domain-containing protein</fullName>
    </recommendedName>
</protein>
<keyword evidence="2" id="KW-0614">Plasmid</keyword>
<name>A0A9X7TB62_LACJH</name>
<dbReference type="Proteomes" id="UP000464749">
    <property type="component" value="Plasmid unnamed1"/>
</dbReference>
<dbReference type="InterPro" id="IPR058346">
    <property type="entry name" value="DUF8033"/>
</dbReference>
<organism evidence="2 4">
    <name type="scientific">Lactobacillus johnsonii</name>
    <dbReference type="NCBI Taxonomy" id="33959"/>
    <lineage>
        <taxon>Bacteria</taxon>
        <taxon>Bacillati</taxon>
        <taxon>Bacillota</taxon>
        <taxon>Bacilli</taxon>
        <taxon>Lactobacillales</taxon>
        <taxon>Lactobacillaceae</taxon>
        <taxon>Lactobacillus</taxon>
    </lineage>
</organism>
<dbReference type="RefSeq" id="WP_163588950.1">
    <property type="nucleotide sequence ID" value="NZ_CP040855.1"/>
</dbReference>
<dbReference type="Pfam" id="PF26096">
    <property type="entry name" value="DUF8033"/>
    <property type="match status" value="1"/>
</dbReference>
<dbReference type="EMBL" id="CP040855">
    <property type="protein sequence ID" value="QIA88574.1"/>
    <property type="molecule type" value="Genomic_DNA"/>
</dbReference>
<evidence type="ECO:0000313" key="2">
    <source>
        <dbReference type="EMBL" id="QIA88573.1"/>
    </source>
</evidence>
<accession>A0A9X7TB62</accession>